<reference evidence="3" key="2">
    <citation type="submission" date="2014-09" db="EMBL/GenBank/DDBJ databases">
        <authorList>
            <person name="Gonzales D.T.T."/>
            <person name="Saloma C.P."/>
        </authorList>
    </citation>
    <scope>NUCLEOTIDE SEQUENCE</scope>
    <source>
        <tissue evidence="3">Venom duct</tissue>
    </source>
</reference>
<dbReference type="AlphaFoldDB" id="A0A098LWJ3"/>
<feature type="compositionally biased region" description="Basic and acidic residues" evidence="1">
    <location>
        <begin position="150"/>
        <end position="164"/>
    </location>
</feature>
<feature type="chain" id="PRO_5001937571" evidence="2">
    <location>
        <begin position="17"/>
        <end position="164"/>
    </location>
</feature>
<feature type="region of interest" description="Disordered" evidence="1">
    <location>
        <begin position="132"/>
        <end position="164"/>
    </location>
</feature>
<proteinExistence type="predicted"/>
<accession>A0A098LWJ3</accession>
<protein>
    <submittedName>
        <fullName evidence="3">Ubs_15 putative toxin</fullName>
    </submittedName>
</protein>
<keyword evidence="2" id="KW-0732">Signal</keyword>
<dbReference type="EMBL" id="GBQY01000015">
    <property type="protein sequence ID" value="JAC94842.1"/>
    <property type="molecule type" value="Transcribed_RNA"/>
</dbReference>
<reference evidence="3" key="1">
    <citation type="journal article" date="2014" name="Toxicon">
        <title>A bioinformatics survey for conotoxin-like sequences in three turrid snail venom duct transcriptomes.</title>
        <authorList>
            <person name="Gonzales D.T."/>
            <person name="Saloma C.P."/>
        </authorList>
    </citation>
    <scope>NUCLEOTIDE SEQUENCE</scope>
    <source>
        <tissue evidence="3">Venom duct</tissue>
    </source>
</reference>
<feature type="region of interest" description="Disordered" evidence="1">
    <location>
        <begin position="84"/>
        <end position="109"/>
    </location>
</feature>
<feature type="signal peptide" evidence="2">
    <location>
        <begin position="1"/>
        <end position="16"/>
    </location>
</feature>
<sequence length="164" mass="18050">MLRLIIAAVLASACLAFPQRRDGFPGEAANLKAFGPDMQGMQAMPGGMPGGMPGAMPNMQPMQPMPGQFLPFNPNLGMGFKRAADENLEKRKHHSKFQDENKSPFDSPADSMLGNFNFGKFLQENPDNIPFANMENANPGDLGNFEPNAEDSKEGHFRFFDQQQ</sequence>
<evidence type="ECO:0000256" key="1">
    <source>
        <dbReference type="SAM" id="MobiDB-lite"/>
    </source>
</evidence>
<evidence type="ECO:0000313" key="3">
    <source>
        <dbReference type="EMBL" id="JAC94842.1"/>
    </source>
</evidence>
<evidence type="ECO:0000256" key="2">
    <source>
        <dbReference type="SAM" id="SignalP"/>
    </source>
</evidence>
<organism evidence="3">
    <name type="scientific">Unedogemmula bisaya</name>
    <name type="common">Sea snail</name>
    <name type="synonym">Lophiotoma bisaya</name>
    <dbReference type="NCBI Taxonomy" id="746885"/>
    <lineage>
        <taxon>Eukaryota</taxon>
        <taxon>Metazoa</taxon>
        <taxon>Spiralia</taxon>
        <taxon>Lophotrochozoa</taxon>
        <taxon>Mollusca</taxon>
        <taxon>Gastropoda</taxon>
        <taxon>Caenogastropoda</taxon>
        <taxon>Neogastropoda</taxon>
        <taxon>Conoidea</taxon>
        <taxon>Turridae</taxon>
        <taxon>Unedogemmula</taxon>
    </lineage>
</organism>
<name>A0A098LWJ3_UNEBI</name>